<dbReference type="GO" id="GO:0009507">
    <property type="term" value="C:chloroplast"/>
    <property type="evidence" value="ECO:0007669"/>
    <property type="project" value="TreeGrafter"/>
</dbReference>
<protein>
    <submittedName>
        <fullName evidence="6">Rubisco accumulation factor 1</fullName>
    </submittedName>
</protein>
<dbReference type="Pfam" id="PF18579">
    <property type="entry name" value="Raf1_HTH"/>
    <property type="match status" value="1"/>
</dbReference>
<sequence>MLSLTVNTPKPPFLATPFLPKQQHLYRLNPPHSPPPKPLSVSALILPPSSSSPSPSPQKQQLYQPFRPPPSPLPPRYRNLDTNGRLEILTNRLGSWFEYAPLIPSLVSEGFTSSTLEELTGIPSVEQNRLVVAAQVRDSLVQLSDDDTVSFFNSPSSPEILYEIRTLNGPQRVAAARFIISKGLDTGRAAEELARSMKDFPRRYGDRGWESFEGVSPGDCLAFMYYRQAQEHKSASSSPELSRAALERALAVVETERGRRRVEEDLEGKAEEEKGSGDVADDGVARKVPVVRMALGEVAESSVVVLLPVCCEAEEVEEAPWEVGMGGEFGVVRPERGWRQWVVVPGWAPVAGLRRGGYDATAKGISDSGEIVFLTELDQVGTLDLPWYNFETLENATILQTHSW</sequence>
<feature type="region of interest" description="Disordered" evidence="2">
    <location>
        <begin position="26"/>
        <end position="79"/>
    </location>
</feature>
<evidence type="ECO:0000256" key="2">
    <source>
        <dbReference type="SAM" id="MobiDB-lite"/>
    </source>
</evidence>
<reference evidence="7" key="1">
    <citation type="journal article" date="2019" name="Curr. Biol.">
        <title>Genome Sequence of Striga asiatica Provides Insight into the Evolution of Plant Parasitism.</title>
        <authorList>
            <person name="Yoshida S."/>
            <person name="Kim S."/>
            <person name="Wafula E.K."/>
            <person name="Tanskanen J."/>
            <person name="Kim Y.M."/>
            <person name="Honaas L."/>
            <person name="Yang Z."/>
            <person name="Spallek T."/>
            <person name="Conn C.E."/>
            <person name="Ichihashi Y."/>
            <person name="Cheong K."/>
            <person name="Cui S."/>
            <person name="Der J.P."/>
            <person name="Gundlach H."/>
            <person name="Jiao Y."/>
            <person name="Hori C."/>
            <person name="Ishida J.K."/>
            <person name="Kasahara H."/>
            <person name="Kiba T."/>
            <person name="Kim M.S."/>
            <person name="Koo N."/>
            <person name="Laohavisit A."/>
            <person name="Lee Y.H."/>
            <person name="Lumba S."/>
            <person name="McCourt P."/>
            <person name="Mortimer J.C."/>
            <person name="Mutuku J.M."/>
            <person name="Nomura T."/>
            <person name="Sasaki-Sekimoto Y."/>
            <person name="Seto Y."/>
            <person name="Wang Y."/>
            <person name="Wakatake T."/>
            <person name="Sakakibara H."/>
            <person name="Demura T."/>
            <person name="Yamaguchi S."/>
            <person name="Yoneyama K."/>
            <person name="Manabe R.I."/>
            <person name="Nelson D.C."/>
            <person name="Schulman A.H."/>
            <person name="Timko M.P."/>
            <person name="dePamphilis C.W."/>
            <person name="Choi D."/>
            <person name="Shirasu K."/>
        </authorList>
    </citation>
    <scope>NUCLEOTIDE SEQUENCE [LARGE SCALE GENOMIC DNA]</scope>
    <source>
        <strain evidence="7">cv. UVA1</strain>
    </source>
</reference>
<dbReference type="InterPro" id="IPR040781">
    <property type="entry name" value="Raf1_HTH"/>
</dbReference>
<feature type="compositionally biased region" description="Basic and acidic residues" evidence="2">
    <location>
        <begin position="261"/>
        <end position="276"/>
    </location>
</feature>
<evidence type="ECO:0000313" key="7">
    <source>
        <dbReference type="Proteomes" id="UP000325081"/>
    </source>
</evidence>
<dbReference type="PANTHER" id="PTHR35299">
    <property type="entry name" value="RUBISCO ACCUMULATION FACTOR 1"/>
    <property type="match status" value="1"/>
</dbReference>
<dbReference type="OrthoDB" id="2017169at2759"/>
<feature type="domain" description="Rubisco accumulation factor 1 C-terminal" evidence="3">
    <location>
        <begin position="288"/>
        <end position="354"/>
    </location>
</feature>
<dbReference type="Pfam" id="PF18578">
    <property type="entry name" value="Raf1_N"/>
    <property type="match status" value="1"/>
</dbReference>
<dbReference type="Proteomes" id="UP000325081">
    <property type="component" value="Unassembled WGS sequence"/>
</dbReference>
<evidence type="ECO:0000259" key="3">
    <source>
        <dbReference type="Pfam" id="PF18087"/>
    </source>
</evidence>
<feature type="compositionally biased region" description="Low complexity" evidence="2">
    <location>
        <begin position="39"/>
        <end position="65"/>
    </location>
</feature>
<comment type="caution">
    <text evidence="6">The sequence shown here is derived from an EMBL/GenBank/DDBJ whole genome shotgun (WGS) entry which is preliminary data.</text>
</comment>
<evidence type="ECO:0000259" key="5">
    <source>
        <dbReference type="Pfam" id="PF18579"/>
    </source>
</evidence>
<dbReference type="EMBL" id="BKCP01005073">
    <property type="protein sequence ID" value="GER36186.1"/>
    <property type="molecule type" value="Genomic_DNA"/>
</dbReference>
<dbReference type="GO" id="GO:0110102">
    <property type="term" value="P:ribulose bisphosphate carboxylase complex assembly"/>
    <property type="evidence" value="ECO:0007669"/>
    <property type="project" value="UniProtKB-ARBA"/>
</dbReference>
<dbReference type="InterPro" id="IPR040858">
    <property type="entry name" value="Raf1_C"/>
</dbReference>
<feature type="compositionally biased region" description="Pro residues" evidence="2">
    <location>
        <begin position="66"/>
        <end position="75"/>
    </location>
</feature>
<accession>A0A5A7PU79</accession>
<dbReference type="InterPro" id="IPR041358">
    <property type="entry name" value="Raf1_N"/>
</dbReference>
<name>A0A5A7PU79_STRAF</name>
<dbReference type="Pfam" id="PF18087">
    <property type="entry name" value="RuBisCo_chap_C"/>
    <property type="match status" value="1"/>
</dbReference>
<evidence type="ECO:0000256" key="1">
    <source>
        <dbReference type="ARBA" id="ARBA00023186"/>
    </source>
</evidence>
<evidence type="ECO:0000313" key="6">
    <source>
        <dbReference type="EMBL" id="GER36186.1"/>
    </source>
</evidence>
<dbReference type="InterPro" id="IPR037494">
    <property type="entry name" value="RAF1"/>
</dbReference>
<organism evidence="6 7">
    <name type="scientific">Striga asiatica</name>
    <name type="common">Asiatic witchweed</name>
    <name type="synonym">Buchnera asiatica</name>
    <dbReference type="NCBI Taxonomy" id="4170"/>
    <lineage>
        <taxon>Eukaryota</taxon>
        <taxon>Viridiplantae</taxon>
        <taxon>Streptophyta</taxon>
        <taxon>Embryophyta</taxon>
        <taxon>Tracheophyta</taxon>
        <taxon>Spermatophyta</taxon>
        <taxon>Magnoliopsida</taxon>
        <taxon>eudicotyledons</taxon>
        <taxon>Gunneridae</taxon>
        <taxon>Pentapetalae</taxon>
        <taxon>asterids</taxon>
        <taxon>lamiids</taxon>
        <taxon>Lamiales</taxon>
        <taxon>Orobanchaceae</taxon>
        <taxon>Buchnereae</taxon>
        <taxon>Striga</taxon>
    </lineage>
</organism>
<feature type="domain" description="Rubisco accumulation factor 1 alpha-helical" evidence="4">
    <location>
        <begin position="157"/>
        <end position="266"/>
    </location>
</feature>
<keyword evidence="1" id="KW-0143">Chaperone</keyword>
<evidence type="ECO:0000259" key="4">
    <source>
        <dbReference type="Pfam" id="PF18578"/>
    </source>
</evidence>
<proteinExistence type="predicted"/>
<dbReference type="AlphaFoldDB" id="A0A5A7PU79"/>
<gene>
    <name evidence="6" type="ORF">STAS_12515</name>
</gene>
<feature type="region of interest" description="Disordered" evidence="2">
    <location>
        <begin position="261"/>
        <end position="280"/>
    </location>
</feature>
<keyword evidence="7" id="KW-1185">Reference proteome</keyword>
<feature type="domain" description="Rubisco accumulation factor 1 helix turn helix" evidence="5">
    <location>
        <begin position="81"/>
        <end position="141"/>
    </location>
</feature>
<dbReference type="PANTHER" id="PTHR35299:SF3">
    <property type="entry name" value="RUBISCO ACCUMULATION FACTOR 1.2, CHLOROPLASTIC"/>
    <property type="match status" value="1"/>
</dbReference>